<dbReference type="Proteomes" id="UP000178187">
    <property type="component" value="Unassembled WGS sequence"/>
</dbReference>
<evidence type="ECO:0000313" key="3">
    <source>
        <dbReference type="EMBL" id="OGW98514.1"/>
    </source>
</evidence>
<evidence type="ECO:0000259" key="2">
    <source>
        <dbReference type="Pfam" id="PF02470"/>
    </source>
</evidence>
<feature type="domain" description="Mce/MlaD" evidence="2">
    <location>
        <begin position="36"/>
        <end position="118"/>
    </location>
</feature>
<reference evidence="3 4" key="1">
    <citation type="journal article" date="2016" name="Nat. Commun.">
        <title>Thousands of microbial genomes shed light on interconnected biogeochemical processes in an aquifer system.</title>
        <authorList>
            <person name="Anantharaman K."/>
            <person name="Brown C.T."/>
            <person name="Hug L.A."/>
            <person name="Sharon I."/>
            <person name="Castelle C.J."/>
            <person name="Probst A.J."/>
            <person name="Thomas B.C."/>
            <person name="Singh A."/>
            <person name="Wilkins M.J."/>
            <person name="Karaoz U."/>
            <person name="Brodie E.L."/>
            <person name="Williams K.H."/>
            <person name="Hubbard S.S."/>
            <person name="Banfield J.F."/>
        </authorList>
    </citation>
    <scope>NUCLEOTIDE SEQUENCE [LARGE SCALE GENOMIC DNA]</scope>
</reference>
<dbReference type="InterPro" id="IPR003399">
    <property type="entry name" value="Mce/MlaD"/>
</dbReference>
<dbReference type="EMBL" id="MHFR01000032">
    <property type="protein sequence ID" value="OGW98514.1"/>
    <property type="molecule type" value="Genomic_DNA"/>
</dbReference>
<name>A0A1G1L033_9BACT</name>
<organism evidence="3 4">
    <name type="scientific">Candidatus Danuiimicrobium aquiferis</name>
    <dbReference type="NCBI Taxonomy" id="1801832"/>
    <lineage>
        <taxon>Bacteria</taxon>
        <taxon>Pseudomonadati</taxon>
        <taxon>Candidatus Omnitrophota</taxon>
        <taxon>Candidatus Danuiimicrobium</taxon>
    </lineage>
</organism>
<dbReference type="PANTHER" id="PTHR33371">
    <property type="entry name" value="INTERMEMBRANE PHOSPHOLIPID TRANSPORT SYSTEM BINDING PROTEIN MLAD-RELATED"/>
    <property type="match status" value="1"/>
</dbReference>
<feature type="transmembrane region" description="Helical" evidence="1">
    <location>
        <begin position="12"/>
        <end position="34"/>
    </location>
</feature>
<comment type="caution">
    <text evidence="3">The sequence shown here is derived from an EMBL/GenBank/DDBJ whole genome shotgun (WGS) entry which is preliminary data.</text>
</comment>
<sequence length="259" mass="29069">MNKPKVEVAVGLFVVMAFIIAALIVFFVSGVYLFRPGYRLRAQFDYIGTINRGAPVRFSGVRVGEVLSFKIIKNEKAAEPERIEITLFIQEGVVVRENYPISIRGTFIMSEPNIEITPVPGDGRILKDGDVVKNGVVPISTDDMINRMDQTSKKIDSLLADVGDIFEDADMKNVLKDSLKNMNSVLASMNIIMVGHEDEFQNTVKGMNKVSNQLSELLGKINRAEGTLGKLVVEDEVYNDLRDFVEEIKKHPWRLFKKS</sequence>
<accession>A0A1G1L033</accession>
<evidence type="ECO:0000256" key="1">
    <source>
        <dbReference type="SAM" id="Phobius"/>
    </source>
</evidence>
<protein>
    <recommendedName>
        <fullName evidence="2">Mce/MlaD domain-containing protein</fullName>
    </recommendedName>
</protein>
<dbReference type="Pfam" id="PF02470">
    <property type="entry name" value="MlaD"/>
    <property type="match status" value="1"/>
</dbReference>
<keyword evidence="1" id="KW-1133">Transmembrane helix</keyword>
<dbReference type="InterPro" id="IPR052336">
    <property type="entry name" value="MlaD_Phospholipid_Transporter"/>
</dbReference>
<keyword evidence="1" id="KW-0472">Membrane</keyword>
<gene>
    <name evidence="3" type="ORF">A3G33_09010</name>
</gene>
<dbReference type="PANTHER" id="PTHR33371:SF4">
    <property type="entry name" value="INTERMEMBRANE PHOSPHOLIPID TRANSPORT SYSTEM BINDING PROTEIN MLAD"/>
    <property type="match status" value="1"/>
</dbReference>
<keyword evidence="1" id="KW-0812">Transmembrane</keyword>
<proteinExistence type="predicted"/>
<evidence type="ECO:0000313" key="4">
    <source>
        <dbReference type="Proteomes" id="UP000178187"/>
    </source>
</evidence>
<dbReference type="AlphaFoldDB" id="A0A1G1L033"/>